<protein>
    <submittedName>
        <fullName evidence="1">DUF2452 domain-containing protein</fullName>
    </submittedName>
</protein>
<dbReference type="RefSeq" id="WP_379710082.1">
    <property type="nucleotide sequence ID" value="NZ_JBHSCZ010000002.1"/>
</dbReference>
<sequence length="264" mass="30223">MTAAYNFLASWQLFPEKGTYEQGERPKSGYFQISTTDVSNELLINTSWVTLENVAVGTQYKFIVDGQLQDFTQQDWATHVKGNFLSGIIFEIIFEKNGTQVLEVVHEIQPNGYLKITQKGINKEGATFTNVEWYHKQMSVLPYSTSVSGAVIKPTEAGIIRHKALTAMEEQTNMQLDQIRKQIELLAMQAQEIQSRKQLSMIIYSAKLNFQPVIGQVYHLYEKEDGSYMISMVSPKEWGRGKKPFKSHYAKVQLLADHTWKEIL</sequence>
<organism evidence="1 2">
    <name type="scientific">Ferruginibacter yonginensis</name>
    <dbReference type="NCBI Taxonomy" id="1310416"/>
    <lineage>
        <taxon>Bacteria</taxon>
        <taxon>Pseudomonadati</taxon>
        <taxon>Bacteroidota</taxon>
        <taxon>Chitinophagia</taxon>
        <taxon>Chitinophagales</taxon>
        <taxon>Chitinophagaceae</taxon>
        <taxon>Ferruginibacter</taxon>
    </lineage>
</organism>
<proteinExistence type="predicted"/>
<evidence type="ECO:0000313" key="2">
    <source>
        <dbReference type="Proteomes" id="UP001595907"/>
    </source>
</evidence>
<dbReference type="InterPro" id="IPR019534">
    <property type="entry name" value="DUF2452"/>
</dbReference>
<evidence type="ECO:0000313" key="1">
    <source>
        <dbReference type="EMBL" id="MFC4263474.1"/>
    </source>
</evidence>
<dbReference type="EMBL" id="JBHSCZ010000002">
    <property type="protein sequence ID" value="MFC4263474.1"/>
    <property type="molecule type" value="Genomic_DNA"/>
</dbReference>
<name>A0ABV8QWY0_9BACT</name>
<comment type="caution">
    <text evidence="1">The sequence shown here is derived from an EMBL/GenBank/DDBJ whole genome shotgun (WGS) entry which is preliminary data.</text>
</comment>
<dbReference type="Pfam" id="PF10504">
    <property type="entry name" value="DUF2452"/>
    <property type="match status" value="1"/>
</dbReference>
<keyword evidence="2" id="KW-1185">Reference proteome</keyword>
<accession>A0ABV8QWY0</accession>
<gene>
    <name evidence="1" type="ORF">ACFOWM_11320</name>
</gene>
<reference evidence="2" key="1">
    <citation type="journal article" date="2019" name="Int. J. Syst. Evol. Microbiol.">
        <title>The Global Catalogue of Microorganisms (GCM) 10K type strain sequencing project: providing services to taxonomists for standard genome sequencing and annotation.</title>
        <authorList>
            <consortium name="The Broad Institute Genomics Platform"/>
            <consortium name="The Broad Institute Genome Sequencing Center for Infectious Disease"/>
            <person name="Wu L."/>
            <person name="Ma J."/>
        </authorList>
    </citation>
    <scope>NUCLEOTIDE SEQUENCE [LARGE SCALE GENOMIC DNA]</scope>
    <source>
        <strain evidence="2">CECT 8289</strain>
    </source>
</reference>
<dbReference type="Proteomes" id="UP001595907">
    <property type="component" value="Unassembled WGS sequence"/>
</dbReference>